<organism evidence="1 2">
    <name type="scientific">Arthrobacter mobilis</name>
    <dbReference type="NCBI Taxonomy" id="2724944"/>
    <lineage>
        <taxon>Bacteria</taxon>
        <taxon>Bacillati</taxon>
        <taxon>Actinomycetota</taxon>
        <taxon>Actinomycetes</taxon>
        <taxon>Micrococcales</taxon>
        <taxon>Micrococcaceae</taxon>
        <taxon>Arthrobacter</taxon>
    </lineage>
</organism>
<dbReference type="AlphaFoldDB" id="A0A7X6K7G8"/>
<name>A0A7X6K7G8_9MICC</name>
<sequence>MFDEVLGQLAGTGKLPRTAYLHVDYRSISPIGVDLDFTSRFVKEEGRKRFLTVELRHADALCVDVEGLFAELRPGHP</sequence>
<keyword evidence="2" id="KW-1185">Reference proteome</keyword>
<comment type="caution">
    <text evidence="1">The sequence shown here is derived from an EMBL/GenBank/DDBJ whole genome shotgun (WGS) entry which is preliminary data.</text>
</comment>
<dbReference type="SUPFAM" id="SSF54637">
    <property type="entry name" value="Thioesterase/thiol ester dehydrase-isomerase"/>
    <property type="match status" value="1"/>
</dbReference>
<dbReference type="Proteomes" id="UP000544090">
    <property type="component" value="Unassembled WGS sequence"/>
</dbReference>
<dbReference type="RefSeq" id="WP_168488956.1">
    <property type="nucleotide sequence ID" value="NZ_JAAZSQ010000027.1"/>
</dbReference>
<protein>
    <recommendedName>
        <fullName evidence="3">Thioesterase superfamily protein</fullName>
    </recommendedName>
</protein>
<dbReference type="EMBL" id="JAAZSQ010000027">
    <property type="protein sequence ID" value="NKX56578.1"/>
    <property type="molecule type" value="Genomic_DNA"/>
</dbReference>
<evidence type="ECO:0008006" key="3">
    <source>
        <dbReference type="Google" id="ProtNLM"/>
    </source>
</evidence>
<gene>
    <name evidence="1" type="ORF">HGG74_19025</name>
</gene>
<accession>A0A7X6K7G8</accession>
<evidence type="ECO:0000313" key="1">
    <source>
        <dbReference type="EMBL" id="NKX56578.1"/>
    </source>
</evidence>
<proteinExistence type="predicted"/>
<dbReference type="Gene3D" id="3.10.129.10">
    <property type="entry name" value="Hotdog Thioesterase"/>
    <property type="match status" value="1"/>
</dbReference>
<dbReference type="InterPro" id="IPR029069">
    <property type="entry name" value="HotDog_dom_sf"/>
</dbReference>
<reference evidence="1 2" key="1">
    <citation type="submission" date="2020-04" db="EMBL/GenBank/DDBJ databases">
        <title>Arthrobacter sp. nov.</title>
        <authorList>
            <person name="Liu S."/>
        </authorList>
    </citation>
    <scope>NUCLEOTIDE SEQUENCE [LARGE SCALE GENOMIC DNA]</scope>
    <source>
        <strain evidence="1 2">E918</strain>
    </source>
</reference>
<evidence type="ECO:0000313" key="2">
    <source>
        <dbReference type="Proteomes" id="UP000544090"/>
    </source>
</evidence>